<gene>
    <name evidence="6" type="ORF">WA026_015343</name>
</gene>
<reference evidence="6 7" key="1">
    <citation type="submission" date="2023-03" db="EMBL/GenBank/DDBJ databases">
        <title>Genome insight into feeding habits of ladybird beetles.</title>
        <authorList>
            <person name="Li H.-S."/>
            <person name="Huang Y.-H."/>
            <person name="Pang H."/>
        </authorList>
    </citation>
    <scope>NUCLEOTIDE SEQUENCE [LARGE SCALE GENOMIC DNA]</scope>
    <source>
        <strain evidence="6">SYSU_2023b</strain>
        <tissue evidence="6">Whole body</tissue>
    </source>
</reference>
<comment type="caution">
    <text evidence="6">The sequence shown here is derived from an EMBL/GenBank/DDBJ whole genome shotgun (WGS) entry which is preliminary data.</text>
</comment>
<dbReference type="GO" id="GO:0005634">
    <property type="term" value="C:nucleus"/>
    <property type="evidence" value="ECO:0007669"/>
    <property type="project" value="UniProtKB-SubCell"/>
</dbReference>
<dbReference type="GO" id="GO:0000408">
    <property type="term" value="C:EKC/KEOPS complex"/>
    <property type="evidence" value="ECO:0007669"/>
    <property type="project" value="TreeGrafter"/>
</dbReference>
<dbReference type="Pfam" id="PF08617">
    <property type="entry name" value="CGI-121"/>
    <property type="match status" value="1"/>
</dbReference>
<dbReference type="PANTHER" id="PTHR15840">
    <property type="entry name" value="CGI-121 FAMILY MEMBER"/>
    <property type="match status" value="1"/>
</dbReference>
<proteinExistence type="inferred from homology"/>
<sequence>MWTLDLDSSTNSQIELRLFKNVKNMKEIRKNLLDGKLNCCIIKPCLIVDPLQVAVAANKAVTAEGFTTKTLSTEILFNLSISKNISSSLQTFGIGDEDTNMLIASVYEISDMPQPLHVIEGDEVDIGTIQEITDLSLVKKIYKISDPEFKTNNVLDSVVSRIAIK</sequence>
<evidence type="ECO:0000256" key="1">
    <source>
        <dbReference type="ARBA" id="ARBA00004123"/>
    </source>
</evidence>
<evidence type="ECO:0000313" key="6">
    <source>
        <dbReference type="EMBL" id="KAK9881229.1"/>
    </source>
</evidence>
<dbReference type="SUPFAM" id="SSF143870">
    <property type="entry name" value="PF0523-like"/>
    <property type="match status" value="1"/>
</dbReference>
<keyword evidence="4 5" id="KW-0539">Nucleus</keyword>
<dbReference type="Proteomes" id="UP001431783">
    <property type="component" value="Unassembled WGS sequence"/>
</dbReference>
<evidence type="ECO:0000313" key="7">
    <source>
        <dbReference type="Proteomes" id="UP001431783"/>
    </source>
</evidence>
<accession>A0AAW1UKJ8</accession>
<dbReference type="AlphaFoldDB" id="A0AAW1UKJ8"/>
<dbReference type="InterPro" id="IPR036504">
    <property type="entry name" value="CGI121/TPRKB_sf"/>
</dbReference>
<dbReference type="EMBL" id="JARQZJ010000068">
    <property type="protein sequence ID" value="KAK9881229.1"/>
    <property type="molecule type" value="Genomic_DNA"/>
</dbReference>
<dbReference type="GO" id="GO:0005829">
    <property type="term" value="C:cytosol"/>
    <property type="evidence" value="ECO:0007669"/>
    <property type="project" value="TreeGrafter"/>
</dbReference>
<dbReference type="GO" id="GO:0002949">
    <property type="term" value="P:tRNA threonylcarbamoyladenosine modification"/>
    <property type="evidence" value="ECO:0007669"/>
    <property type="project" value="TreeGrafter"/>
</dbReference>
<evidence type="ECO:0000256" key="4">
    <source>
        <dbReference type="ARBA" id="ARBA00023242"/>
    </source>
</evidence>
<evidence type="ECO:0000256" key="2">
    <source>
        <dbReference type="ARBA" id="ARBA00005546"/>
    </source>
</evidence>
<dbReference type="InterPro" id="IPR013926">
    <property type="entry name" value="CGI121/TPRKB"/>
</dbReference>
<keyword evidence="3" id="KW-0819">tRNA processing</keyword>
<evidence type="ECO:0000256" key="5">
    <source>
        <dbReference type="RuleBase" id="RU004398"/>
    </source>
</evidence>
<comment type="subcellular location">
    <subcellularLocation>
        <location evidence="1">Nucleus</location>
    </subcellularLocation>
</comment>
<evidence type="ECO:0000256" key="3">
    <source>
        <dbReference type="ARBA" id="ARBA00022694"/>
    </source>
</evidence>
<organism evidence="6 7">
    <name type="scientific">Henosepilachna vigintioctopunctata</name>
    <dbReference type="NCBI Taxonomy" id="420089"/>
    <lineage>
        <taxon>Eukaryota</taxon>
        <taxon>Metazoa</taxon>
        <taxon>Ecdysozoa</taxon>
        <taxon>Arthropoda</taxon>
        <taxon>Hexapoda</taxon>
        <taxon>Insecta</taxon>
        <taxon>Pterygota</taxon>
        <taxon>Neoptera</taxon>
        <taxon>Endopterygota</taxon>
        <taxon>Coleoptera</taxon>
        <taxon>Polyphaga</taxon>
        <taxon>Cucujiformia</taxon>
        <taxon>Coccinelloidea</taxon>
        <taxon>Coccinellidae</taxon>
        <taxon>Epilachninae</taxon>
        <taxon>Epilachnini</taxon>
        <taxon>Henosepilachna</taxon>
    </lineage>
</organism>
<name>A0AAW1UKJ8_9CUCU</name>
<dbReference type="PANTHER" id="PTHR15840:SF10">
    <property type="entry name" value="EKC_KEOPS COMPLEX SUBUNIT TPRKB"/>
    <property type="match status" value="1"/>
</dbReference>
<keyword evidence="7" id="KW-1185">Reference proteome</keyword>
<protein>
    <submittedName>
        <fullName evidence="6">Uncharacterized protein</fullName>
    </submittedName>
</protein>
<comment type="similarity">
    <text evidence="2 5">Belongs to the CGI121/TPRKB family.</text>
</comment>
<dbReference type="Gene3D" id="3.30.2380.10">
    <property type="entry name" value="CGI121/TPRKB"/>
    <property type="match status" value="1"/>
</dbReference>